<feature type="region of interest" description="Disordered" evidence="5">
    <location>
        <begin position="419"/>
        <end position="438"/>
    </location>
</feature>
<sequence>MKDPPDRTKVVMRHLPPAISQSVLMEQIDARFAGRYDWVCFRPGKNGQKDQIHSRAYLNFNRPEDVVEFAEFFDGHIFVNEKGAQFKALVEYAPSQQVPNIWSKKDGREGTISKDPEYMEFLELISKPVEHLPSAEVQLERKEAERAGAKETPIVTPLMDFVRRKRATKVGVQGLSSGRKVNRRDSGVSSGNSSSSKRGPQKRKGATSTYVLRNSMKKGTAKEKPTYILMSRREEQQPQVDKSVSVASAMGKEALEDELAGSIGTFVASGAVECGKSKLMLLKGKEKEGSDASRGVPQRQVFLPLVKRSPTSASTHQASERITKSMLSKEGHQGQSYISASHPELQIHEINSKKDKRPPLPPSASLNVKDYISHNRSLASVSDGDRNSHAAAYERSIGHGDRKSDMSFASRSEDMKIHRGGRGSLSAVDNGHHRHVGRRGLARDLKEADGSLSVSEGKSSKRGSTGYSYHEVKYEKTDTCIAVDLSKCSNILAVELSLLSLLDPVKCLTAKPLWVLLLKVCYCRIVLARNNSFNQIKGGMLKGH</sequence>
<feature type="region of interest" description="Disordered" evidence="5">
    <location>
        <begin position="308"/>
        <end position="342"/>
    </location>
</feature>
<dbReference type="InterPro" id="IPR035979">
    <property type="entry name" value="RBD_domain_sf"/>
</dbReference>
<feature type="compositionally biased region" description="Basic and acidic residues" evidence="5">
    <location>
        <begin position="396"/>
        <end position="410"/>
    </location>
</feature>
<dbReference type="InterPro" id="IPR005120">
    <property type="entry name" value="UPF3_dom"/>
</dbReference>
<dbReference type="CDD" id="cd12455">
    <property type="entry name" value="RRM_like_Smg4_UPF3"/>
    <property type="match status" value="1"/>
</dbReference>
<dbReference type="GO" id="GO:0005737">
    <property type="term" value="C:cytoplasm"/>
    <property type="evidence" value="ECO:0007669"/>
    <property type="project" value="TreeGrafter"/>
</dbReference>
<gene>
    <name evidence="7" type="ORF">MUK42_24568</name>
</gene>
<dbReference type="Proteomes" id="UP001055439">
    <property type="component" value="Chromosome 6"/>
</dbReference>
<evidence type="ECO:0000313" key="7">
    <source>
        <dbReference type="EMBL" id="URE10014.1"/>
    </source>
</evidence>
<dbReference type="GO" id="GO:0000184">
    <property type="term" value="P:nuclear-transcribed mRNA catabolic process, nonsense-mediated decay"/>
    <property type="evidence" value="ECO:0007669"/>
    <property type="project" value="UniProtKB-KW"/>
</dbReference>
<protein>
    <submittedName>
        <fullName evidence="7">Smg-4/UPF3 family</fullName>
    </submittedName>
</protein>
<evidence type="ECO:0000256" key="5">
    <source>
        <dbReference type="SAM" id="MobiDB-lite"/>
    </source>
</evidence>
<feature type="region of interest" description="Disordered" evidence="5">
    <location>
        <begin position="378"/>
        <end position="410"/>
    </location>
</feature>
<dbReference type="PANTHER" id="PTHR13112:SF0">
    <property type="entry name" value="FI21285P1"/>
    <property type="match status" value="1"/>
</dbReference>
<feature type="compositionally biased region" description="Basic and acidic residues" evidence="5">
    <location>
        <begin position="318"/>
        <end position="332"/>
    </location>
</feature>
<evidence type="ECO:0000313" key="8">
    <source>
        <dbReference type="Proteomes" id="UP001055439"/>
    </source>
</evidence>
<dbReference type="GO" id="GO:0003729">
    <property type="term" value="F:mRNA binding"/>
    <property type="evidence" value="ECO:0007669"/>
    <property type="project" value="TreeGrafter"/>
</dbReference>
<dbReference type="GO" id="GO:0045727">
    <property type="term" value="P:positive regulation of translation"/>
    <property type="evidence" value="ECO:0007669"/>
    <property type="project" value="TreeGrafter"/>
</dbReference>
<dbReference type="InterPro" id="IPR012677">
    <property type="entry name" value="Nucleotide-bd_a/b_plait_sf"/>
</dbReference>
<accession>A0A9E7GDJ2</accession>
<feature type="domain" description="UPF3" evidence="6">
    <location>
        <begin position="7"/>
        <end position="166"/>
    </location>
</feature>
<keyword evidence="4" id="KW-0539">Nucleus</keyword>
<evidence type="ECO:0000256" key="3">
    <source>
        <dbReference type="ARBA" id="ARBA00023161"/>
    </source>
</evidence>
<evidence type="ECO:0000256" key="4">
    <source>
        <dbReference type="ARBA" id="ARBA00023242"/>
    </source>
</evidence>
<dbReference type="OrthoDB" id="18087at2759"/>
<reference evidence="7" key="1">
    <citation type="submission" date="2022-05" db="EMBL/GenBank/DDBJ databases">
        <title>The Musa troglodytarum L. genome provides insights into the mechanism of non-climacteric behaviour and enrichment of carotenoids.</title>
        <authorList>
            <person name="Wang J."/>
        </authorList>
    </citation>
    <scope>NUCLEOTIDE SEQUENCE</scope>
    <source>
        <tissue evidence="7">Leaf</tissue>
    </source>
</reference>
<keyword evidence="3" id="KW-0866">Nonsense-mediated mRNA decay</keyword>
<dbReference type="FunFam" id="3.30.70.330:FF:000255">
    <property type="entry name" value="Regulator of nonsense transcripts UPF3"/>
    <property type="match status" value="1"/>
</dbReference>
<name>A0A9E7GDJ2_9LILI</name>
<evidence type="ECO:0000259" key="6">
    <source>
        <dbReference type="Pfam" id="PF03467"/>
    </source>
</evidence>
<dbReference type="GO" id="GO:0005730">
    <property type="term" value="C:nucleolus"/>
    <property type="evidence" value="ECO:0007669"/>
    <property type="project" value="TreeGrafter"/>
</dbReference>
<organism evidence="7 8">
    <name type="scientific">Musa troglodytarum</name>
    <name type="common">fe'i banana</name>
    <dbReference type="NCBI Taxonomy" id="320322"/>
    <lineage>
        <taxon>Eukaryota</taxon>
        <taxon>Viridiplantae</taxon>
        <taxon>Streptophyta</taxon>
        <taxon>Embryophyta</taxon>
        <taxon>Tracheophyta</taxon>
        <taxon>Spermatophyta</taxon>
        <taxon>Magnoliopsida</taxon>
        <taxon>Liliopsida</taxon>
        <taxon>Zingiberales</taxon>
        <taxon>Musaceae</taxon>
        <taxon>Musa</taxon>
    </lineage>
</organism>
<comment type="similarity">
    <text evidence="2">Belongs to the RENT3 family.</text>
</comment>
<evidence type="ECO:0000256" key="2">
    <source>
        <dbReference type="ARBA" id="ARBA00005991"/>
    </source>
</evidence>
<feature type="compositionally biased region" description="Low complexity" evidence="5">
    <location>
        <begin position="187"/>
        <end position="196"/>
    </location>
</feature>
<dbReference type="EMBL" id="CP097508">
    <property type="protein sequence ID" value="URE10014.1"/>
    <property type="molecule type" value="Genomic_DNA"/>
</dbReference>
<dbReference type="SUPFAM" id="SSF54928">
    <property type="entry name" value="RNA-binding domain, RBD"/>
    <property type="match status" value="1"/>
</dbReference>
<dbReference type="Gene3D" id="3.30.70.330">
    <property type="match status" value="1"/>
</dbReference>
<keyword evidence="8" id="KW-1185">Reference proteome</keyword>
<comment type="subcellular location">
    <subcellularLocation>
        <location evidence="1">Nucleus</location>
    </subcellularLocation>
</comment>
<dbReference type="Pfam" id="PF03467">
    <property type="entry name" value="Smg4_UPF3"/>
    <property type="match status" value="1"/>
</dbReference>
<proteinExistence type="inferred from homology"/>
<dbReference type="PANTHER" id="PTHR13112">
    <property type="entry name" value="UPF3 REGULATOR OF NONSENSE TRANSCRIPTS-LIKE PROTEIN"/>
    <property type="match status" value="1"/>
</dbReference>
<dbReference type="InterPro" id="IPR039722">
    <property type="entry name" value="Upf3"/>
</dbReference>
<feature type="region of interest" description="Disordered" evidence="5">
    <location>
        <begin position="170"/>
        <end position="209"/>
    </location>
</feature>
<dbReference type="AlphaFoldDB" id="A0A9E7GDJ2"/>
<evidence type="ECO:0000256" key="1">
    <source>
        <dbReference type="ARBA" id="ARBA00004123"/>
    </source>
</evidence>